<dbReference type="InterPro" id="IPR050228">
    <property type="entry name" value="Carboxylesterase_BioH"/>
</dbReference>
<sequence>MWHEQTLDLGSDRSLHVAQAGAGPDIVLIHGALTTGHDWRTSPVAAALANTHRVTAIDRPGHGSSQRLRFEGTPRDQADQIAEGLERLGIGPTIVAGHSFGGMVTLALAERHSELLAAMILLAPIAFPEPRLLEQTLLAPRALPLAGPILSRFGQVSQLDRTLLPVLHKMMFHPQEVPAGWKESYPFADILDPQALVFEGEDAAATLPLSPSGTLAIGTIDIPARVLIGTADKIIDEGRQASGVAALLPNARIDRIEGAGHMIHHTHPDLILTVIRDMVARPA</sequence>
<dbReference type="RefSeq" id="WP_106513007.1">
    <property type="nucleotide sequence ID" value="NZ_PXYI01000003.1"/>
</dbReference>
<dbReference type="InterPro" id="IPR000639">
    <property type="entry name" value="Epox_hydrolase-like"/>
</dbReference>
<dbReference type="PANTHER" id="PTHR43194:SF2">
    <property type="entry name" value="PEROXISOMAL MEMBRANE PROTEIN LPX1"/>
    <property type="match status" value="1"/>
</dbReference>
<keyword evidence="3" id="KW-1185">Reference proteome</keyword>
<dbReference type="AlphaFoldDB" id="A0A2P7QSA9"/>
<gene>
    <name evidence="2" type="ORF">C7I55_11270</name>
</gene>
<reference evidence="2 3" key="1">
    <citation type="submission" date="2018-03" db="EMBL/GenBank/DDBJ databases">
        <title>The draft genome of Sphingosinicella sp. GL-C-18.</title>
        <authorList>
            <person name="Liu L."/>
            <person name="Li L."/>
            <person name="Liang L."/>
            <person name="Zhang X."/>
            <person name="Wang T."/>
        </authorList>
    </citation>
    <scope>NUCLEOTIDE SEQUENCE [LARGE SCALE GENOMIC DNA]</scope>
    <source>
        <strain evidence="2 3">GL-C-18</strain>
    </source>
</reference>
<evidence type="ECO:0000313" key="3">
    <source>
        <dbReference type="Proteomes" id="UP000241167"/>
    </source>
</evidence>
<dbReference type="InterPro" id="IPR000073">
    <property type="entry name" value="AB_hydrolase_1"/>
</dbReference>
<dbReference type="Pfam" id="PF00561">
    <property type="entry name" value="Abhydrolase_1"/>
    <property type="match status" value="1"/>
</dbReference>
<dbReference type="PRINTS" id="PR00111">
    <property type="entry name" value="ABHYDROLASE"/>
</dbReference>
<dbReference type="EMBL" id="PXYI01000003">
    <property type="protein sequence ID" value="PSJ40854.1"/>
    <property type="molecule type" value="Genomic_DNA"/>
</dbReference>
<dbReference type="SUPFAM" id="SSF53474">
    <property type="entry name" value="alpha/beta-Hydrolases"/>
    <property type="match status" value="1"/>
</dbReference>
<dbReference type="PANTHER" id="PTHR43194">
    <property type="entry name" value="HYDROLASE ALPHA/BETA FOLD FAMILY"/>
    <property type="match status" value="1"/>
</dbReference>
<accession>A0A2P7QSA9</accession>
<organism evidence="2 3">
    <name type="scientific">Allosphingosinicella deserti</name>
    <dbReference type="NCBI Taxonomy" id="2116704"/>
    <lineage>
        <taxon>Bacteria</taxon>
        <taxon>Pseudomonadati</taxon>
        <taxon>Pseudomonadota</taxon>
        <taxon>Alphaproteobacteria</taxon>
        <taxon>Sphingomonadales</taxon>
        <taxon>Sphingomonadaceae</taxon>
        <taxon>Allosphingosinicella</taxon>
    </lineage>
</organism>
<feature type="domain" description="AB hydrolase-1" evidence="1">
    <location>
        <begin position="26"/>
        <end position="268"/>
    </location>
</feature>
<comment type="caution">
    <text evidence="2">The sequence shown here is derived from an EMBL/GenBank/DDBJ whole genome shotgun (WGS) entry which is preliminary data.</text>
</comment>
<dbReference type="OrthoDB" id="8680283at2"/>
<dbReference type="Proteomes" id="UP000241167">
    <property type="component" value="Unassembled WGS sequence"/>
</dbReference>
<dbReference type="GO" id="GO:0016787">
    <property type="term" value="F:hydrolase activity"/>
    <property type="evidence" value="ECO:0007669"/>
    <property type="project" value="UniProtKB-KW"/>
</dbReference>
<dbReference type="Gene3D" id="3.40.50.1820">
    <property type="entry name" value="alpha/beta hydrolase"/>
    <property type="match status" value="1"/>
</dbReference>
<dbReference type="InterPro" id="IPR029058">
    <property type="entry name" value="AB_hydrolase_fold"/>
</dbReference>
<protein>
    <submittedName>
        <fullName evidence="2">Alpha/beta hydrolase</fullName>
    </submittedName>
</protein>
<keyword evidence="2" id="KW-0378">Hydrolase</keyword>
<name>A0A2P7QSA9_9SPHN</name>
<proteinExistence type="predicted"/>
<evidence type="ECO:0000259" key="1">
    <source>
        <dbReference type="Pfam" id="PF00561"/>
    </source>
</evidence>
<evidence type="ECO:0000313" key="2">
    <source>
        <dbReference type="EMBL" id="PSJ40854.1"/>
    </source>
</evidence>
<dbReference type="PRINTS" id="PR00412">
    <property type="entry name" value="EPOXHYDRLASE"/>
</dbReference>